<protein>
    <submittedName>
        <fullName evidence="2">Uncharacterized protein</fullName>
    </submittedName>
</protein>
<keyword evidence="3" id="KW-1185">Reference proteome</keyword>
<evidence type="ECO:0000313" key="3">
    <source>
        <dbReference type="Proteomes" id="UP001201812"/>
    </source>
</evidence>
<feature type="region of interest" description="Disordered" evidence="1">
    <location>
        <begin position="30"/>
        <end position="54"/>
    </location>
</feature>
<accession>A0AAD4NBR7</accession>
<sequence length="91" mass="9932">MEQILKKKPLLSNTKVKSEEQIISKATAAEKAAADAESNKNPKTLKEKSMSSSALRVGAALGPFAAIRENEMKRKKKSSLDLESNEEEEGN</sequence>
<evidence type="ECO:0000256" key="1">
    <source>
        <dbReference type="SAM" id="MobiDB-lite"/>
    </source>
</evidence>
<name>A0AAD4NBR7_9BILA</name>
<dbReference type="Proteomes" id="UP001201812">
    <property type="component" value="Unassembled WGS sequence"/>
</dbReference>
<feature type="region of interest" description="Disordered" evidence="1">
    <location>
        <begin position="71"/>
        <end position="91"/>
    </location>
</feature>
<reference evidence="2" key="1">
    <citation type="submission" date="2022-01" db="EMBL/GenBank/DDBJ databases">
        <title>Genome Sequence Resource for Two Populations of Ditylenchus destructor, the Migratory Endoparasitic Phytonematode.</title>
        <authorList>
            <person name="Zhang H."/>
            <person name="Lin R."/>
            <person name="Xie B."/>
        </authorList>
    </citation>
    <scope>NUCLEOTIDE SEQUENCE</scope>
    <source>
        <strain evidence="2">BazhouSP</strain>
    </source>
</reference>
<organism evidence="2 3">
    <name type="scientific">Ditylenchus destructor</name>
    <dbReference type="NCBI Taxonomy" id="166010"/>
    <lineage>
        <taxon>Eukaryota</taxon>
        <taxon>Metazoa</taxon>
        <taxon>Ecdysozoa</taxon>
        <taxon>Nematoda</taxon>
        <taxon>Chromadorea</taxon>
        <taxon>Rhabditida</taxon>
        <taxon>Tylenchina</taxon>
        <taxon>Tylenchomorpha</taxon>
        <taxon>Sphaerularioidea</taxon>
        <taxon>Anguinidae</taxon>
        <taxon>Anguininae</taxon>
        <taxon>Ditylenchus</taxon>
    </lineage>
</organism>
<feature type="compositionally biased region" description="Basic and acidic residues" evidence="1">
    <location>
        <begin position="32"/>
        <end position="49"/>
    </location>
</feature>
<evidence type="ECO:0000313" key="2">
    <source>
        <dbReference type="EMBL" id="KAI1725378.1"/>
    </source>
</evidence>
<dbReference type="EMBL" id="JAKKPZ010000002">
    <property type="protein sequence ID" value="KAI1725378.1"/>
    <property type="molecule type" value="Genomic_DNA"/>
</dbReference>
<gene>
    <name evidence="2" type="ORF">DdX_02035</name>
</gene>
<dbReference type="AlphaFoldDB" id="A0AAD4NBR7"/>
<proteinExistence type="predicted"/>
<comment type="caution">
    <text evidence="2">The sequence shown here is derived from an EMBL/GenBank/DDBJ whole genome shotgun (WGS) entry which is preliminary data.</text>
</comment>